<gene>
    <name evidence="2" type="ORF">RhiirA4_545435</name>
</gene>
<dbReference type="PANTHER" id="PTHR47839:SF1">
    <property type="entry name" value="DOMAIN PROTEIN, PUTATIVE (AFU_ORTHOLOGUE AFUA_6G04830)-RELATED"/>
    <property type="match status" value="1"/>
</dbReference>
<dbReference type="EMBL" id="LLXI01000771">
    <property type="protein sequence ID" value="PKY49685.1"/>
    <property type="molecule type" value="Genomic_DNA"/>
</dbReference>
<keyword evidence="3" id="KW-1185">Reference proteome</keyword>
<dbReference type="InterPro" id="IPR036890">
    <property type="entry name" value="HATPase_C_sf"/>
</dbReference>
<dbReference type="VEuPathDB" id="FungiDB:FUN_001333"/>
<dbReference type="OrthoDB" id="2311347at2759"/>
<feature type="domain" description="Sacsin/Nov" evidence="1">
    <location>
        <begin position="21"/>
        <end position="153"/>
    </location>
</feature>
<dbReference type="SUPFAM" id="SSF55874">
    <property type="entry name" value="ATPase domain of HSP90 chaperone/DNA topoisomerase II/histidine kinase"/>
    <property type="match status" value="1"/>
</dbReference>
<organism evidence="2 3">
    <name type="scientific">Rhizophagus irregularis</name>
    <dbReference type="NCBI Taxonomy" id="588596"/>
    <lineage>
        <taxon>Eukaryota</taxon>
        <taxon>Fungi</taxon>
        <taxon>Fungi incertae sedis</taxon>
        <taxon>Mucoromycota</taxon>
        <taxon>Glomeromycotina</taxon>
        <taxon>Glomeromycetes</taxon>
        <taxon>Glomerales</taxon>
        <taxon>Glomeraceae</taxon>
        <taxon>Rhizophagus</taxon>
    </lineage>
</organism>
<dbReference type="InterPro" id="IPR022155">
    <property type="entry name" value="DUF3684"/>
</dbReference>
<accession>A0A2I1GSZ2</accession>
<dbReference type="Pfam" id="PF25794">
    <property type="entry name" value="SACS"/>
    <property type="match status" value="1"/>
</dbReference>
<dbReference type="VEuPathDB" id="FungiDB:RhiirA1_540717"/>
<evidence type="ECO:0000313" key="3">
    <source>
        <dbReference type="Proteomes" id="UP000234323"/>
    </source>
</evidence>
<dbReference type="Gene3D" id="3.30.565.10">
    <property type="entry name" value="Histidine kinase-like ATPase, C-terminal domain"/>
    <property type="match status" value="1"/>
</dbReference>
<dbReference type="NCBIfam" id="NF047352">
    <property type="entry name" value="P_loop_sacsin"/>
    <property type="match status" value="1"/>
</dbReference>
<proteinExistence type="predicted"/>
<dbReference type="InterPro" id="IPR058210">
    <property type="entry name" value="SACS/Nov_dom"/>
</dbReference>
<dbReference type="Proteomes" id="UP000234323">
    <property type="component" value="Unassembled WGS sequence"/>
</dbReference>
<evidence type="ECO:0000259" key="1">
    <source>
        <dbReference type="Pfam" id="PF25794"/>
    </source>
</evidence>
<name>A0A2I1GSZ2_9GLOM</name>
<dbReference type="VEuPathDB" id="FungiDB:RhiirFUN_020846"/>
<evidence type="ECO:0000313" key="2">
    <source>
        <dbReference type="EMBL" id="PKY49685.1"/>
    </source>
</evidence>
<dbReference type="Pfam" id="PF12449">
    <property type="entry name" value="DUF3684"/>
    <property type="match status" value="1"/>
</dbReference>
<protein>
    <recommendedName>
        <fullName evidence="1">Sacsin/Nov domain-containing protein</fullName>
    </recommendedName>
</protein>
<reference evidence="2 3" key="1">
    <citation type="submission" date="2015-10" db="EMBL/GenBank/DDBJ databases">
        <title>Genome analyses suggest a sexual origin of heterokaryosis in a supposedly ancient asexual fungus.</title>
        <authorList>
            <person name="Ropars J."/>
            <person name="Sedzielewska K."/>
            <person name="Noel J."/>
            <person name="Charron P."/>
            <person name="Farinelli L."/>
            <person name="Marton T."/>
            <person name="Kruger M."/>
            <person name="Pelin A."/>
            <person name="Brachmann A."/>
            <person name="Corradi N."/>
        </authorList>
    </citation>
    <scope>NUCLEOTIDE SEQUENCE [LARGE SCALE GENOMIC DNA]</scope>
    <source>
        <strain evidence="2 3">A4</strain>
    </source>
</reference>
<comment type="caution">
    <text evidence="2">The sequence shown here is derived from an EMBL/GenBank/DDBJ whole genome shotgun (WGS) entry which is preliminary data.</text>
</comment>
<sequence>MSFTLSSSNKEEVKVNQRCLVDKILARYSSEFVIYRELLQNSDDAKSTMIKIYFKTKDPNTNTNILRDEIVTILFKNDGDHFKPQDWNRIKEIAVGNPGDQKIGAFGVGFYSVFSVCDEPSVMSGGQGMKFVWENNQLTTEHGEIDKDGETVDEDQKWTTFTMHLRKPEKFPNVEEFTRFFSNSLGFTNNIKEIIVYFNDTQVIKLSRESQGQKSIDINSEFNTYSPNKTFKLKSLDIRDIRMNAERLLVQKENSEQQSLINDYQIEDTFIVLKIADGNLEITVDEEFSEEMKRITKKDLPKYTPIYLMFTEFDGDYNKNISSIFKNLLPYPKQGRLYIGFQTQQTIGCFSNLSAHVIPSVERESIDLVNKPLKEFNEGILYLAGVLCRILYENEMNKIKMDLNVDNIEHLEKRAAHVLGHFTFNESTPKESVGIIIEKQFFDCLNQNLPILSTQGILPISDVRIPDPKTEAFIKKVPIVPKIILEHCEPFFKKAKDMRLIEVLSFQDVLRELRSRSLSEKTEIIALLKWWISHRSESNNTNSDEFTQFMQSAIVCIRDKPQALNTIQYAFGSREQNSLKINDKSLILPGIEIPIPDDVLPHNISENFENPEMEKYFQWDELPLIHWARFIVDLPELEINPTFAETVHITLAAGLQNLDISENDKNIIRGLFICKKCIPTTCGMKNPDDAYLQDVDASNLFPGLPKIQFQKFFDSKDLMLLLGVNKVIKVDRIIDYASSGVNYNHMQLAKYLSSKLNTFNKSEWDRLKDAKIWPKYNSNDQHFIARELFVPLDLYREFLLPTIEWTEKWDLNTGEAKFLINLGLQQYPTLSEILKLSAPPTEKEIRNKALKSFIDNFEKYSHEYDPATIAIEFLPCFKPDVYAKPSECFINFDCAKMGFNVIERVYKDQAEKLGVNQHPDNEKLIKQLTENRPKSEVEAKDIFEYLETRQDTFTNSQLNLLSESEFIPIRNKEQNIIHKSPYNCFFKGQKEVEKIFGEFFLFIDFGKSANKFLQKCGVKNEPPAVKIAELLVKSSREVWESVGRDTENYKFILQKLADDFNNIEENPDLITRMKAEPILLGVSEGKKYDLDSVENIYINDDVVYLEIYNELSMIPKGYSKFLYECLGCKSLSESIKEKVEVSGNTQETKESQDLQKKLDERAYLFYCDYPKNFIRRNEGWLKKLKVKGIDKIEAKYFMKAKNNYKIRPVTACILEDQVKGIFNFYITLKPDYLDISKCLVMYIYKSRKSREINYLAMMLKAPLEDLKYSNNDANQENSQCGVDKTEYDPQIDQNSTNYDSRLEDLFKSLRTMFEDCDHDYIYHCLKQQEEDKLINVENHLMEGNYPKIKIPVNPYDPPVTIKVGKTFMNVIQISQPSLGSYLNENQTIYCKNIKDYSLKFEKFLDGIEFHIPKDIDKSEIFSRHQNSLNHFAKIIKDLIEVFDCAPKFIRIFYDKFNLMAFNQDRALFFNFKIYLDLYKIEPTIDAMTYWYMVICHELAHKFVNDHNSEHEYHLTSLATKYMKNLLKLMNRNKINLEYEVV</sequence>
<dbReference type="PANTHER" id="PTHR47839">
    <property type="entry name" value="DOMAIN PROTEIN, PUTATIVE (AFU_ORTHOLOGUE AFUA_6G04830)-RELATED"/>
    <property type="match status" value="1"/>
</dbReference>